<gene>
    <name evidence="8" type="ORF">FEK35_16760</name>
</gene>
<feature type="compositionally biased region" description="Basic and acidic residues" evidence="6">
    <location>
        <begin position="318"/>
        <end position="328"/>
    </location>
</feature>
<dbReference type="OrthoDB" id="5241646at2"/>
<comment type="caution">
    <text evidence="8">The sequence shown here is derived from an EMBL/GenBank/DDBJ whole genome shotgun (WGS) entry which is preliminary data.</text>
</comment>
<keyword evidence="5 7" id="KW-0472">Membrane</keyword>
<accession>A0A5R8PD35</accession>
<sequence length="345" mass="38196">MSAVVNIPQAPPSWSAYLAWDPQPWPVLPVAGLVLGLVYLAAVRRVRRCGRQWPWWRTLSFVSGCLVLTAVTGLAMEGYGYRLFSAWMFQHLTLSMLIPPLWVLGSPGILLLRATPHYGWGRGVLRIALAGLRSRLARILLHPAVTVPLFLFSYYGLYLTPLLDLLGDNSFGHIGLEVFFLATGILFIVPVLSIGPLPIRQTNLGRFFDIFVEMPLHVFIGVILMMATTPMVGLFASPPPSWDVDPMADQQTAGALAWSYGEPIALVIVLIFAARWYRDEQRDNAVAERYPAIDSDGTDELTAYNAYLRRLHGLPDRDGHGQQHDGLMDLRSGSAFASGDGRRGL</sequence>
<dbReference type="GO" id="GO:0005886">
    <property type="term" value="C:plasma membrane"/>
    <property type="evidence" value="ECO:0007669"/>
    <property type="project" value="UniProtKB-SubCell"/>
</dbReference>
<dbReference type="EMBL" id="VBUU01000016">
    <property type="protein sequence ID" value="TLG08828.1"/>
    <property type="molecule type" value="Genomic_DNA"/>
</dbReference>
<comment type="subcellular location">
    <subcellularLocation>
        <location evidence="1">Cell membrane</location>
        <topology evidence="1">Multi-pass membrane protein</topology>
    </subcellularLocation>
</comment>
<keyword evidence="2" id="KW-1003">Cell membrane</keyword>
<feature type="transmembrane region" description="Helical" evidence="7">
    <location>
        <begin position="218"/>
        <end position="237"/>
    </location>
</feature>
<organism evidence="8 9">
    <name type="scientific">Nocardia cyriacigeorgica</name>
    <dbReference type="NCBI Taxonomy" id="135487"/>
    <lineage>
        <taxon>Bacteria</taxon>
        <taxon>Bacillati</taxon>
        <taxon>Actinomycetota</taxon>
        <taxon>Actinomycetes</taxon>
        <taxon>Mycobacteriales</taxon>
        <taxon>Nocardiaceae</taxon>
        <taxon>Nocardia</taxon>
    </lineage>
</organism>
<feature type="transmembrane region" description="Helical" evidence="7">
    <location>
        <begin position="257"/>
        <end position="277"/>
    </location>
</feature>
<feature type="transmembrane region" description="Helical" evidence="7">
    <location>
        <begin position="25"/>
        <end position="43"/>
    </location>
</feature>
<evidence type="ECO:0000313" key="8">
    <source>
        <dbReference type="EMBL" id="TLG08828.1"/>
    </source>
</evidence>
<reference evidence="8 9" key="1">
    <citation type="submission" date="2019-05" db="EMBL/GenBank/DDBJ databases">
        <title>Genomes sequences of two Nocardia cyriacigeorgica environmental isolates, type strains Nocardia asteroides ATCC 19247 and Nocardia cyriacigeorgica DSM 44484.</title>
        <authorList>
            <person name="Vautrin F."/>
            <person name="Bergeron E."/>
            <person name="Dubost A."/>
            <person name="Abrouk D."/>
            <person name="Rodriguez Nava V."/>
            <person name="Pujic P."/>
        </authorList>
    </citation>
    <scope>NUCLEOTIDE SEQUENCE [LARGE SCALE GENOMIC DNA]</scope>
    <source>
        <strain evidence="8 9">EML 1456</strain>
    </source>
</reference>
<feature type="transmembrane region" description="Helical" evidence="7">
    <location>
        <begin position="178"/>
        <end position="197"/>
    </location>
</feature>
<feature type="transmembrane region" description="Helical" evidence="7">
    <location>
        <begin position="136"/>
        <end position="158"/>
    </location>
</feature>
<evidence type="ECO:0000256" key="3">
    <source>
        <dbReference type="ARBA" id="ARBA00022692"/>
    </source>
</evidence>
<feature type="transmembrane region" description="Helical" evidence="7">
    <location>
        <begin position="96"/>
        <end position="115"/>
    </location>
</feature>
<evidence type="ECO:0000256" key="1">
    <source>
        <dbReference type="ARBA" id="ARBA00004651"/>
    </source>
</evidence>
<protein>
    <submittedName>
        <fullName evidence="8">Cytochrome c oxidase assembly protein</fullName>
    </submittedName>
</protein>
<keyword evidence="4 7" id="KW-1133">Transmembrane helix</keyword>
<dbReference type="InterPro" id="IPR019108">
    <property type="entry name" value="Caa3_assmbl_CtaG-rel"/>
</dbReference>
<evidence type="ECO:0000313" key="9">
    <source>
        <dbReference type="Proteomes" id="UP000308349"/>
    </source>
</evidence>
<dbReference type="Proteomes" id="UP000308349">
    <property type="component" value="Unassembled WGS sequence"/>
</dbReference>
<evidence type="ECO:0000256" key="2">
    <source>
        <dbReference type="ARBA" id="ARBA00022475"/>
    </source>
</evidence>
<evidence type="ECO:0000256" key="6">
    <source>
        <dbReference type="SAM" id="MobiDB-lite"/>
    </source>
</evidence>
<dbReference type="Pfam" id="PF09678">
    <property type="entry name" value="Caa3_CtaG"/>
    <property type="match status" value="1"/>
</dbReference>
<feature type="transmembrane region" description="Helical" evidence="7">
    <location>
        <begin position="55"/>
        <end position="76"/>
    </location>
</feature>
<dbReference type="AlphaFoldDB" id="A0A5R8PD35"/>
<keyword evidence="3 7" id="KW-0812">Transmembrane</keyword>
<evidence type="ECO:0000256" key="5">
    <source>
        <dbReference type="ARBA" id="ARBA00023136"/>
    </source>
</evidence>
<evidence type="ECO:0000256" key="4">
    <source>
        <dbReference type="ARBA" id="ARBA00022989"/>
    </source>
</evidence>
<proteinExistence type="predicted"/>
<evidence type="ECO:0000256" key="7">
    <source>
        <dbReference type="SAM" id="Phobius"/>
    </source>
</evidence>
<name>A0A5R8PD35_9NOCA</name>
<feature type="region of interest" description="Disordered" evidence="6">
    <location>
        <begin position="318"/>
        <end position="345"/>
    </location>
</feature>